<gene>
    <name evidence="7" type="ORF">BP6252_11025</name>
</gene>
<sequence length="212" mass="22913">MPTAKLRAVSRRAQDAQTNRLSRPKRKIQIITRPVKEGLGSPTALGIGAFSVTLTTLSLSLMGWRNVTVDNVFIGNFLFVAGIGMIISAQWELVHGDSFAYTAISAFGFFYGGYGAILTPLFGVHASYGDDVAQYNNALGFFMITYFATADGNISTGLVCRKAGGVFGFLGGICGWYAMFHLMAQRTFFYKFPLGDTSGIFKKSYPVMGSAA</sequence>
<feature type="transmembrane region" description="Helical" evidence="6">
    <location>
        <begin position="73"/>
        <end position="93"/>
    </location>
</feature>
<keyword evidence="8" id="KW-1185">Reference proteome</keyword>
<dbReference type="GO" id="GO:0005886">
    <property type="term" value="C:plasma membrane"/>
    <property type="evidence" value="ECO:0007669"/>
    <property type="project" value="TreeGrafter"/>
</dbReference>
<feature type="transmembrane region" description="Helical" evidence="6">
    <location>
        <begin position="166"/>
        <end position="184"/>
    </location>
</feature>
<evidence type="ECO:0000313" key="7">
    <source>
        <dbReference type="EMBL" id="RDW63480.1"/>
    </source>
</evidence>
<dbReference type="PANTHER" id="PTHR31123">
    <property type="entry name" value="ACCUMULATION OF DYADS PROTEIN 2-RELATED"/>
    <property type="match status" value="1"/>
</dbReference>
<accession>A0A3D8QPB5</accession>
<dbReference type="EMBL" id="PDLM01000013">
    <property type="protein sequence ID" value="RDW63480.1"/>
    <property type="molecule type" value="Genomic_DNA"/>
</dbReference>
<feature type="transmembrane region" description="Helical" evidence="6">
    <location>
        <begin position="43"/>
        <end position="61"/>
    </location>
</feature>
<dbReference type="OrthoDB" id="3648309at2759"/>
<comment type="subcellular location">
    <subcellularLocation>
        <location evidence="1">Membrane</location>
        <topology evidence="1">Multi-pass membrane protein</topology>
    </subcellularLocation>
</comment>
<dbReference type="PANTHER" id="PTHR31123:SF7">
    <property type="entry name" value="MARVEL DOMAIN-CONTAINING PROTEIN"/>
    <property type="match status" value="1"/>
</dbReference>
<name>A0A3D8QPB5_9HELO</name>
<feature type="transmembrane region" description="Helical" evidence="6">
    <location>
        <begin position="99"/>
        <end position="123"/>
    </location>
</feature>
<keyword evidence="5 6" id="KW-0472">Membrane</keyword>
<evidence type="ECO:0000256" key="1">
    <source>
        <dbReference type="ARBA" id="ARBA00004141"/>
    </source>
</evidence>
<dbReference type="InterPro" id="IPR051633">
    <property type="entry name" value="AceTr"/>
</dbReference>
<dbReference type="GO" id="GO:0015123">
    <property type="term" value="F:acetate transmembrane transporter activity"/>
    <property type="evidence" value="ECO:0007669"/>
    <property type="project" value="TreeGrafter"/>
</dbReference>
<evidence type="ECO:0000256" key="4">
    <source>
        <dbReference type="ARBA" id="ARBA00022989"/>
    </source>
</evidence>
<comment type="similarity">
    <text evidence="2">Belongs to the acetate uptake transporter (AceTr) (TC 2.A.96) family.</text>
</comment>
<reference evidence="7 8" key="1">
    <citation type="journal article" date="2018" name="IMA Fungus">
        <title>IMA Genome-F 9: Draft genome sequence of Annulohypoxylon stygium, Aspergillus mulundensis, Berkeleyomyces basicola (syn. Thielaviopsis basicola), Ceratocystis smalleyi, two Cercospora beticola strains, Coleophoma cylindrospora, Fusarium fracticaudum, Phialophora cf. hyalina, and Morchella septimelata.</title>
        <authorList>
            <person name="Wingfield B.D."/>
            <person name="Bills G.F."/>
            <person name="Dong Y."/>
            <person name="Huang W."/>
            <person name="Nel W.J."/>
            <person name="Swalarsk-Parry B.S."/>
            <person name="Vaghefi N."/>
            <person name="Wilken P.M."/>
            <person name="An Z."/>
            <person name="de Beer Z.W."/>
            <person name="De Vos L."/>
            <person name="Chen L."/>
            <person name="Duong T.A."/>
            <person name="Gao Y."/>
            <person name="Hammerbacher A."/>
            <person name="Kikkert J.R."/>
            <person name="Li Y."/>
            <person name="Li H."/>
            <person name="Li K."/>
            <person name="Li Q."/>
            <person name="Liu X."/>
            <person name="Ma X."/>
            <person name="Naidoo K."/>
            <person name="Pethybridge S.J."/>
            <person name="Sun J."/>
            <person name="Steenkamp E.T."/>
            <person name="van der Nest M.A."/>
            <person name="van Wyk S."/>
            <person name="Wingfield M.J."/>
            <person name="Xiong C."/>
            <person name="Yue Q."/>
            <person name="Zhang X."/>
        </authorList>
    </citation>
    <scope>NUCLEOTIDE SEQUENCE [LARGE SCALE GENOMIC DNA]</scope>
    <source>
        <strain evidence="7 8">BP6252</strain>
    </source>
</reference>
<proteinExistence type="inferred from homology"/>
<organism evidence="7 8">
    <name type="scientific">Coleophoma cylindrospora</name>
    <dbReference type="NCBI Taxonomy" id="1849047"/>
    <lineage>
        <taxon>Eukaryota</taxon>
        <taxon>Fungi</taxon>
        <taxon>Dikarya</taxon>
        <taxon>Ascomycota</taxon>
        <taxon>Pezizomycotina</taxon>
        <taxon>Leotiomycetes</taxon>
        <taxon>Helotiales</taxon>
        <taxon>Dermateaceae</taxon>
        <taxon>Coleophoma</taxon>
    </lineage>
</organism>
<evidence type="ECO:0000256" key="3">
    <source>
        <dbReference type="ARBA" id="ARBA00022692"/>
    </source>
</evidence>
<dbReference type="Pfam" id="PF01184">
    <property type="entry name" value="Gpr1_Fun34_YaaH"/>
    <property type="match status" value="1"/>
</dbReference>
<comment type="caution">
    <text evidence="7">The sequence shown here is derived from an EMBL/GenBank/DDBJ whole genome shotgun (WGS) entry which is preliminary data.</text>
</comment>
<keyword evidence="3 6" id="KW-0812">Transmembrane</keyword>
<evidence type="ECO:0000256" key="2">
    <source>
        <dbReference type="ARBA" id="ARBA00005587"/>
    </source>
</evidence>
<evidence type="ECO:0000313" key="8">
    <source>
        <dbReference type="Proteomes" id="UP000256645"/>
    </source>
</evidence>
<feature type="transmembrane region" description="Helical" evidence="6">
    <location>
        <begin position="135"/>
        <end position="154"/>
    </location>
</feature>
<keyword evidence="4 6" id="KW-1133">Transmembrane helix</keyword>
<protein>
    <submittedName>
        <fullName evidence="7">Uncharacterized protein</fullName>
    </submittedName>
</protein>
<evidence type="ECO:0000256" key="5">
    <source>
        <dbReference type="ARBA" id="ARBA00023136"/>
    </source>
</evidence>
<dbReference type="AlphaFoldDB" id="A0A3D8QPB5"/>
<dbReference type="Proteomes" id="UP000256645">
    <property type="component" value="Unassembled WGS sequence"/>
</dbReference>
<evidence type="ECO:0000256" key="6">
    <source>
        <dbReference type="SAM" id="Phobius"/>
    </source>
</evidence>
<dbReference type="InterPro" id="IPR000791">
    <property type="entry name" value="Gpr1/Fun34/SatP-like"/>
</dbReference>